<dbReference type="SMART" id="SM00775">
    <property type="entry name" value="LNS2"/>
    <property type="match status" value="1"/>
</dbReference>
<reference evidence="4" key="1">
    <citation type="journal article" date="2017" name="Comp. Biochem. Physiol., Part A Mol. Integr. Physiol.">
        <title>Interrelationship of salinity shift with oxidative stress and lipid metabolism in the monogonont rotifer Brachionus koreanus.</title>
        <authorList>
            <person name="Lee M.C."/>
            <person name="Park J.C."/>
            <person name="Kim D.H."/>
            <person name="Kang S."/>
            <person name="Shin K.H."/>
            <person name="Park H.G."/>
            <person name="Han J."/>
            <person name="Lee J.S."/>
        </authorList>
    </citation>
    <scope>NUCLEOTIDE SEQUENCE</scope>
</reference>
<accession>A0A291LM74</accession>
<dbReference type="EMBL" id="KY828433">
    <property type="protein sequence ID" value="ATI22163.1"/>
    <property type="molecule type" value="mRNA"/>
</dbReference>
<dbReference type="Pfam" id="PF04571">
    <property type="entry name" value="Lipin_N"/>
    <property type="match status" value="1"/>
</dbReference>
<comment type="similarity">
    <text evidence="2">Belongs to the lipin family.</text>
</comment>
<dbReference type="InterPro" id="IPR013209">
    <property type="entry name" value="LNS2"/>
</dbReference>
<evidence type="ECO:0000256" key="2">
    <source>
        <dbReference type="ARBA" id="ARBA00005476"/>
    </source>
</evidence>
<evidence type="ECO:0000259" key="3">
    <source>
        <dbReference type="SMART" id="SM00775"/>
    </source>
</evidence>
<dbReference type="GO" id="GO:0008195">
    <property type="term" value="F:phosphatidate phosphatase activity"/>
    <property type="evidence" value="ECO:0007669"/>
    <property type="project" value="UniProtKB-EC"/>
</dbReference>
<dbReference type="InterPro" id="IPR007651">
    <property type="entry name" value="Lipin_N"/>
</dbReference>
<organism evidence="4">
    <name type="scientific">Brachionus koreanus</name>
    <dbReference type="NCBI Taxonomy" id="1199090"/>
    <lineage>
        <taxon>Eukaryota</taxon>
        <taxon>Metazoa</taxon>
        <taxon>Spiralia</taxon>
        <taxon>Gnathifera</taxon>
        <taxon>Rotifera</taxon>
        <taxon>Eurotatoria</taxon>
        <taxon>Monogononta</taxon>
        <taxon>Pseudotrocha</taxon>
        <taxon>Ploima</taxon>
        <taxon>Brachionidae</taxon>
        <taxon>Brachionus</taxon>
    </lineage>
</organism>
<feature type="domain" description="LNS2/PITP" evidence="3">
    <location>
        <begin position="275"/>
        <end position="431"/>
    </location>
</feature>
<dbReference type="Pfam" id="PF08235">
    <property type="entry name" value="LNS2"/>
    <property type="match status" value="1"/>
</dbReference>
<protein>
    <submittedName>
        <fullName evidence="4">Lipin 1</fullName>
    </submittedName>
</protein>
<dbReference type="InterPro" id="IPR031315">
    <property type="entry name" value="LNS2/PITP"/>
</dbReference>
<dbReference type="InterPro" id="IPR026058">
    <property type="entry name" value="LIPIN"/>
</dbReference>
<dbReference type="AlphaFoldDB" id="A0A291LM74"/>
<proteinExistence type="evidence at transcript level"/>
<sequence>MCFFLNKIILKYLEFKMETLYDLAERVVGYYDEINKANFTDSMDVIVIRRKDGSLHSTPFYVRFGKLGVLKPKDRIVHVEVNNVLIEDIQMMLDESGEAFFINQDSGDSSFSNVALHLCSAGNHIEESTSVPNIHKAESKKMNDYLKAANTLKDFMIESSDDSKEEKETTTNGLLAPKFYIDSSSCVNLLKYNNPDTFDSVDEKNSDPDFEKLRDQVIKIEKSRLSKNINLSSHKLEFLNLKPGLNEIKFILDDSEKEKKTTVANIFLWDSNVKLVVSDIDGTITKSDLRGHIMSMIGKDWYQDGIVKLFNSIVKNEYKIVYLSARPICQCELTRSLIKNLVQSEESMPICPVFVNPVDFLVAFQSELIENNPEEFKINFLNMLKSLFEDGQSPFVAGFGNKLSDLMTYKSLGLDDNSIFLINSSGRIINSIYGELTYRLIHDRIDEFFPKN</sequence>
<evidence type="ECO:0000256" key="1">
    <source>
        <dbReference type="ARBA" id="ARBA00001180"/>
    </source>
</evidence>
<dbReference type="PANTHER" id="PTHR12181">
    <property type="entry name" value="LIPIN"/>
    <property type="match status" value="1"/>
</dbReference>
<dbReference type="InterPro" id="IPR023214">
    <property type="entry name" value="HAD_sf"/>
</dbReference>
<dbReference type="PANTHER" id="PTHR12181:SF12">
    <property type="entry name" value="PHOSPHATIDATE PHOSPHATASE"/>
    <property type="match status" value="1"/>
</dbReference>
<dbReference type="InterPro" id="IPR036412">
    <property type="entry name" value="HAD-like_sf"/>
</dbReference>
<comment type="catalytic activity">
    <reaction evidence="1">
        <text>a 1,2-diacyl-sn-glycero-3-phosphate + H2O = a 1,2-diacyl-sn-glycerol + phosphate</text>
        <dbReference type="Rhea" id="RHEA:27429"/>
        <dbReference type="ChEBI" id="CHEBI:15377"/>
        <dbReference type="ChEBI" id="CHEBI:17815"/>
        <dbReference type="ChEBI" id="CHEBI:43474"/>
        <dbReference type="ChEBI" id="CHEBI:58608"/>
        <dbReference type="EC" id="3.1.3.4"/>
    </reaction>
    <physiologicalReaction direction="left-to-right" evidence="1">
        <dbReference type="Rhea" id="RHEA:27430"/>
    </physiologicalReaction>
</comment>
<dbReference type="SUPFAM" id="SSF56784">
    <property type="entry name" value="HAD-like"/>
    <property type="match status" value="1"/>
</dbReference>
<evidence type="ECO:0000313" key="4">
    <source>
        <dbReference type="EMBL" id="ATI22163.1"/>
    </source>
</evidence>
<dbReference type="Gene3D" id="3.40.50.1000">
    <property type="entry name" value="HAD superfamily/HAD-like"/>
    <property type="match status" value="1"/>
</dbReference>
<reference evidence="4" key="2">
    <citation type="submission" date="2017-03" db="EMBL/GenBank/DDBJ databases">
        <authorList>
            <person name="Afonso C.L."/>
            <person name="Miller P.J."/>
            <person name="Scott M.A."/>
            <person name="Spackman E."/>
            <person name="Goraichik I."/>
            <person name="Dimitrov K.M."/>
            <person name="Suarez D.L."/>
            <person name="Swayne D.E."/>
        </authorList>
    </citation>
    <scope>NUCLEOTIDE SEQUENCE</scope>
</reference>
<name>A0A291LM74_9BILA</name>